<evidence type="ECO:0000256" key="1">
    <source>
        <dbReference type="SAM" id="MobiDB-lite"/>
    </source>
</evidence>
<dbReference type="Proteomes" id="UP000221506">
    <property type="component" value="Segment"/>
</dbReference>
<dbReference type="Pfam" id="PF24224">
    <property type="entry name" value="DUF7440"/>
    <property type="match status" value="1"/>
</dbReference>
<organism evidence="2 3">
    <name type="scientific">Aeromonas phage phiA8-29</name>
    <dbReference type="NCBI Taxonomy" id="1978922"/>
    <lineage>
        <taxon>Viruses</taxon>
        <taxon>Duplodnaviria</taxon>
        <taxon>Heunggongvirae</taxon>
        <taxon>Uroviricota</taxon>
        <taxon>Caudoviricetes</taxon>
        <taxon>Pantevenvirales</taxon>
        <taxon>Ackermannviridae</taxon>
        <taxon>Tedavirus</taxon>
        <taxon>Tedavirus A829</taxon>
    </lineage>
</organism>
<name>A0A1W6DY73_9CAUD</name>
<keyword evidence="3" id="KW-1185">Reference proteome</keyword>
<sequence length="123" mass="13905">MSTLNEVLPKSARPMPVSDLGPVVATQRGWEVVHDRNGYCELLVECPRLYDFLSEKGFDQFGKPLTENGSGEKETEQDPQPLSREGLMKMEFAQLKEMAVQNEITEKSREKIVNELCALFGLE</sequence>
<protein>
    <submittedName>
        <fullName evidence="2">Uncharacterized protein</fullName>
    </submittedName>
</protein>
<dbReference type="EMBL" id="KY914485">
    <property type="protein sequence ID" value="ARK07874.1"/>
    <property type="molecule type" value="Genomic_DNA"/>
</dbReference>
<gene>
    <name evidence="2" type="ORF">phiA829_054</name>
</gene>
<accession>A0A1W6DY73</accession>
<evidence type="ECO:0000313" key="2">
    <source>
        <dbReference type="EMBL" id="ARK07874.1"/>
    </source>
</evidence>
<reference evidence="2 3" key="1">
    <citation type="submission" date="2017-04" db="EMBL/GenBank/DDBJ databases">
        <title>Complete genome sequence and characterization of temperature-dependent bacteriophage phiA8-29 infecting Aeromonas.</title>
        <authorList>
            <person name="He Y."/>
            <person name="Yang H."/>
        </authorList>
    </citation>
    <scope>NUCLEOTIDE SEQUENCE [LARGE SCALE GENOMIC DNA]</scope>
</reference>
<feature type="region of interest" description="Disordered" evidence="1">
    <location>
        <begin position="61"/>
        <end position="84"/>
    </location>
</feature>
<proteinExistence type="predicted"/>
<dbReference type="InterPro" id="IPR055863">
    <property type="entry name" value="DUF7440"/>
</dbReference>
<evidence type="ECO:0000313" key="3">
    <source>
        <dbReference type="Proteomes" id="UP000221506"/>
    </source>
</evidence>